<evidence type="ECO:0000256" key="1">
    <source>
        <dbReference type="SAM" id="MobiDB-lite"/>
    </source>
</evidence>
<evidence type="ECO:0000256" key="3">
    <source>
        <dbReference type="SAM" id="SignalP"/>
    </source>
</evidence>
<evidence type="ECO:0008006" key="6">
    <source>
        <dbReference type="Google" id="ProtNLM"/>
    </source>
</evidence>
<feature type="signal peptide" evidence="3">
    <location>
        <begin position="1"/>
        <end position="22"/>
    </location>
</feature>
<protein>
    <recommendedName>
        <fullName evidence="6">Glycoside hydrolase family 76 protein</fullName>
    </recommendedName>
</protein>
<evidence type="ECO:0000313" key="4">
    <source>
        <dbReference type="EMBL" id="KAK7683477.1"/>
    </source>
</evidence>
<keyword evidence="2" id="KW-0812">Transmembrane</keyword>
<dbReference type="SUPFAM" id="SSF48208">
    <property type="entry name" value="Six-hairpin glycosidases"/>
    <property type="match status" value="1"/>
</dbReference>
<dbReference type="Proteomes" id="UP001385951">
    <property type="component" value="Unassembled WGS sequence"/>
</dbReference>
<dbReference type="Gene3D" id="1.50.10.20">
    <property type="match status" value="1"/>
</dbReference>
<keyword evidence="3" id="KW-0732">Signal</keyword>
<feature type="region of interest" description="Disordered" evidence="1">
    <location>
        <begin position="566"/>
        <end position="586"/>
    </location>
</feature>
<dbReference type="EMBL" id="JASBNA010000030">
    <property type="protein sequence ID" value="KAK7683477.1"/>
    <property type="molecule type" value="Genomic_DNA"/>
</dbReference>
<dbReference type="AlphaFoldDB" id="A0AAW0FVX5"/>
<dbReference type="InterPro" id="IPR005198">
    <property type="entry name" value="Glyco_hydro_76"/>
</dbReference>
<dbReference type="InterPro" id="IPR008928">
    <property type="entry name" value="6-hairpin_glycosidase_sf"/>
</dbReference>
<feature type="chain" id="PRO_5043597778" description="Glycoside hydrolase family 76 protein" evidence="3">
    <location>
        <begin position="23"/>
        <end position="586"/>
    </location>
</feature>
<reference evidence="4 5" key="1">
    <citation type="submission" date="2022-09" db="EMBL/GenBank/DDBJ databases">
        <authorList>
            <person name="Palmer J.M."/>
        </authorList>
    </citation>
    <scope>NUCLEOTIDE SEQUENCE [LARGE SCALE GENOMIC DNA]</scope>
    <source>
        <strain evidence="4 5">DSM 7382</strain>
    </source>
</reference>
<feature type="region of interest" description="Disordered" evidence="1">
    <location>
        <begin position="482"/>
        <end position="506"/>
    </location>
</feature>
<name>A0AAW0FVX5_9APHY</name>
<sequence length="586" mass="63993">MPKTMALYTLLALFLLQPLVLTQNLSFQTQWIVSFRFIDRTYTYIIQNTTSTSSGNERIQVAQKVIDTLIQSSFDLDHSYHMMSALATYDYFTSGKTNYATVVSNLLQASAAFLPSLQQTSALNIPLDWGLSAMYAYRAYQETTFLHNAIAIWEIATPFSITTDDASAGYHPLRQGAFGCNDTSVAGGVFLVIDNPQDMDVNTGTVGAYMMLSAYLFEATANQTYYDAADLSRRFIRLHLYDNETGITMDTFSTSLCSLVNPGDIYTYNTALHLEGVAVLANSSQDLTLTEFADELSIHAMSATEWVAANGTITETTNNGRLAASDKGMLIRALLEHWFRRPNSLDVARLVESFITIQYNALLSIARTPGTDIFSQSWCGPPTTSLLPASQLGALDVFNSVIGLANDSQAPSPSIQSSSTSVTMSIAPTATSPISSTSHDGRDLGLIIGLTIGCVIFLCIALVIVVFTLFRCRKVGNHGHARFRRSSSEGNWSASPESDFSSSISPFSAQIPSSGATMLVKLRMEIQPDIQPILLPVQNRLSEPPVPSQESIRDLVYRLNQAISQLPPPVDEDTSSIGPPQYQSVL</sequence>
<dbReference type="PANTHER" id="PTHR47791">
    <property type="entry name" value="MEIOTICALLY UP-REGULATED GENE 191 PROTEIN"/>
    <property type="match status" value="1"/>
</dbReference>
<comment type="caution">
    <text evidence="4">The sequence shown here is derived from an EMBL/GenBank/DDBJ whole genome shotgun (WGS) entry which is preliminary data.</text>
</comment>
<proteinExistence type="predicted"/>
<dbReference type="InterPro" id="IPR053169">
    <property type="entry name" value="MUG_Protein"/>
</dbReference>
<evidence type="ECO:0000313" key="5">
    <source>
        <dbReference type="Proteomes" id="UP001385951"/>
    </source>
</evidence>
<keyword evidence="5" id="KW-1185">Reference proteome</keyword>
<dbReference type="GO" id="GO:0005975">
    <property type="term" value="P:carbohydrate metabolic process"/>
    <property type="evidence" value="ECO:0007669"/>
    <property type="project" value="InterPro"/>
</dbReference>
<feature type="compositionally biased region" description="Low complexity" evidence="1">
    <location>
        <begin position="493"/>
        <end position="506"/>
    </location>
</feature>
<keyword evidence="2" id="KW-1133">Transmembrane helix</keyword>
<accession>A0AAW0FVX5</accession>
<feature type="compositionally biased region" description="Polar residues" evidence="1">
    <location>
        <begin position="575"/>
        <end position="586"/>
    </location>
</feature>
<evidence type="ECO:0000256" key="2">
    <source>
        <dbReference type="SAM" id="Phobius"/>
    </source>
</evidence>
<dbReference type="Pfam" id="PF03663">
    <property type="entry name" value="Glyco_hydro_76"/>
    <property type="match status" value="1"/>
</dbReference>
<feature type="transmembrane region" description="Helical" evidence="2">
    <location>
        <begin position="444"/>
        <end position="470"/>
    </location>
</feature>
<dbReference type="PANTHER" id="PTHR47791:SF3">
    <property type="entry name" value="MEIOTICALLY UP-REGULATED GENE 191 PROTEIN"/>
    <property type="match status" value="1"/>
</dbReference>
<gene>
    <name evidence="4" type="ORF">QCA50_013311</name>
</gene>
<keyword evidence="2" id="KW-0472">Membrane</keyword>
<organism evidence="4 5">
    <name type="scientific">Cerrena zonata</name>
    <dbReference type="NCBI Taxonomy" id="2478898"/>
    <lineage>
        <taxon>Eukaryota</taxon>
        <taxon>Fungi</taxon>
        <taxon>Dikarya</taxon>
        <taxon>Basidiomycota</taxon>
        <taxon>Agaricomycotina</taxon>
        <taxon>Agaricomycetes</taxon>
        <taxon>Polyporales</taxon>
        <taxon>Cerrenaceae</taxon>
        <taxon>Cerrena</taxon>
    </lineage>
</organism>